<dbReference type="Gene3D" id="1.10.1750.10">
    <property type="match status" value="1"/>
</dbReference>
<keyword evidence="2 8" id="KW-0963">Cytoplasm</keyword>
<evidence type="ECO:0000256" key="2">
    <source>
        <dbReference type="ARBA" id="ARBA00022490"/>
    </source>
</evidence>
<keyword evidence="7 8" id="KW-0238">DNA-binding</keyword>
<dbReference type="AlphaFoldDB" id="A0A370WZR4"/>
<dbReference type="InterPro" id="IPR027417">
    <property type="entry name" value="P-loop_NTPase"/>
</dbReference>
<dbReference type="InterPro" id="IPR038454">
    <property type="entry name" value="DnaA_N_sf"/>
</dbReference>
<evidence type="ECO:0000256" key="8">
    <source>
        <dbReference type="HAMAP-Rule" id="MF_00377"/>
    </source>
</evidence>
<dbReference type="GO" id="GO:0008289">
    <property type="term" value="F:lipid binding"/>
    <property type="evidence" value="ECO:0007669"/>
    <property type="project" value="UniProtKB-KW"/>
</dbReference>
<dbReference type="FunFam" id="1.10.8.60:FF:000003">
    <property type="entry name" value="Chromosomal replication initiator protein DnaA"/>
    <property type="match status" value="1"/>
</dbReference>
<evidence type="ECO:0000256" key="5">
    <source>
        <dbReference type="ARBA" id="ARBA00022840"/>
    </source>
</evidence>
<dbReference type="Pfam" id="PF00308">
    <property type="entry name" value="Bac_DnaA"/>
    <property type="match status" value="1"/>
</dbReference>
<evidence type="ECO:0000256" key="4">
    <source>
        <dbReference type="ARBA" id="ARBA00022741"/>
    </source>
</evidence>
<dbReference type="Gene3D" id="3.40.50.300">
    <property type="entry name" value="P-loop containing nucleotide triphosphate hydrolases"/>
    <property type="match status" value="1"/>
</dbReference>
<feature type="region of interest" description="Domain IV, binds dsDNA" evidence="8">
    <location>
        <begin position="328"/>
        <end position="447"/>
    </location>
</feature>
<dbReference type="InterPro" id="IPR018312">
    <property type="entry name" value="Chromosome_initiator_DnaA_CS"/>
</dbReference>
<feature type="region of interest" description="Domain I, interacts with DnaA modulators" evidence="8">
    <location>
        <begin position="1"/>
        <end position="95"/>
    </location>
</feature>
<comment type="subunit">
    <text evidence="8">Oligomerizes as a right-handed, spiral filament on DNA at oriC.</text>
</comment>
<keyword evidence="15" id="KW-1185">Reference proteome</keyword>
<dbReference type="InterPro" id="IPR024633">
    <property type="entry name" value="DnaA_N_dom"/>
</dbReference>
<dbReference type="GO" id="GO:0005524">
    <property type="term" value="F:ATP binding"/>
    <property type="evidence" value="ECO:0007669"/>
    <property type="project" value="UniProtKB-UniRule"/>
</dbReference>
<dbReference type="NCBIfam" id="TIGR00362">
    <property type="entry name" value="DnaA"/>
    <property type="match status" value="1"/>
</dbReference>
<dbReference type="HAMAP" id="MF_00377">
    <property type="entry name" value="DnaA_bact"/>
    <property type="match status" value="1"/>
</dbReference>
<comment type="caution">
    <text evidence="14">The sequence shown here is derived from an EMBL/GenBank/DDBJ whole genome shotgun (WGS) entry which is preliminary data.</text>
</comment>
<feature type="binding site" evidence="8">
    <location>
        <position position="157"/>
    </location>
    <ligand>
        <name>ATP</name>
        <dbReference type="ChEBI" id="CHEBI:30616"/>
    </ligand>
</feature>
<reference evidence="14 15" key="1">
    <citation type="submission" date="2018-07" db="EMBL/GenBank/DDBJ databases">
        <title>Dyella monticola sp. nov. and Dyella psychrodurans sp. nov. isolated from monsoon evergreen broad-leaved forest soil of Dinghu Mountain, China.</title>
        <authorList>
            <person name="Gao Z."/>
            <person name="Qiu L."/>
        </authorList>
    </citation>
    <scope>NUCLEOTIDE SEQUENCE [LARGE SCALE GENOMIC DNA]</scope>
    <source>
        <strain evidence="14 15">4G-K06</strain>
    </source>
</reference>
<keyword evidence="4 8" id="KW-0547">Nucleotide-binding</keyword>
<dbReference type="Proteomes" id="UP000254258">
    <property type="component" value="Unassembled WGS sequence"/>
</dbReference>
<dbReference type="Gene3D" id="3.30.300.180">
    <property type="match status" value="1"/>
</dbReference>
<evidence type="ECO:0000259" key="12">
    <source>
        <dbReference type="SMART" id="SM00382"/>
    </source>
</evidence>
<dbReference type="CDD" id="cd00009">
    <property type="entry name" value="AAA"/>
    <property type="match status" value="1"/>
</dbReference>
<keyword evidence="3 8" id="KW-0235">DNA replication</keyword>
<dbReference type="SMART" id="SM00382">
    <property type="entry name" value="AAA"/>
    <property type="match status" value="1"/>
</dbReference>
<dbReference type="PRINTS" id="PR00051">
    <property type="entry name" value="DNAA"/>
</dbReference>
<dbReference type="FunFam" id="3.40.50.300:FF:000103">
    <property type="entry name" value="Chromosomal replication initiator protein DnaA"/>
    <property type="match status" value="1"/>
</dbReference>
<dbReference type="Pfam" id="PF08299">
    <property type="entry name" value="Bac_DnaA_C"/>
    <property type="match status" value="1"/>
</dbReference>
<evidence type="ECO:0000256" key="3">
    <source>
        <dbReference type="ARBA" id="ARBA00022705"/>
    </source>
</evidence>
<comment type="caution">
    <text evidence="8">Lacks conserved residue(s) required for the propagation of feature annotation.</text>
</comment>
<evidence type="ECO:0000256" key="11">
    <source>
        <dbReference type="RuleBase" id="RU004227"/>
    </source>
</evidence>
<feature type="domain" description="Chromosomal replication initiator DnaA C-terminal" evidence="13">
    <location>
        <begin position="355"/>
        <end position="424"/>
    </location>
</feature>
<evidence type="ECO:0000256" key="6">
    <source>
        <dbReference type="ARBA" id="ARBA00023121"/>
    </source>
</evidence>
<keyword evidence="6 8" id="KW-0446">Lipid-binding</keyword>
<dbReference type="OrthoDB" id="9807019at2"/>
<dbReference type="CDD" id="cd06571">
    <property type="entry name" value="Bac_DnaA_C"/>
    <property type="match status" value="1"/>
</dbReference>
<dbReference type="InterPro" id="IPR010921">
    <property type="entry name" value="Trp_repressor/repl_initiator"/>
</dbReference>
<sequence>MSDLWRRCLERLEGELSAEDLHTWLMPLQARDDAHGLQLFAPNPYTLDVVRDRYLPQIEAVLTLLTGHSIPVRLEVGSSAAPQVNGRPPLGTRAAAAPAVAEAAPVHFTHNLDPHYTFETFVEGKSNQLGKAAAMQVAQNPGRAYNPLLLYGGTGLGKTHLMHAAGNLMREHNPGFKVLYLRSEQFVGSMIEALRTKSMDEFKRRFRSVDALLIDDIQFFAGKDTTQEEFFHTFNALFESKQQIILTCDRYPKEVDKLEPRLKSRLGWGLSVAIEPPDFETRAAILLSKAHDKAVLVSEEVAMLLAKRIRSNVRDLEGALNTLAARANFYGRPITTDFAEETLRDLLATHAQAVTVPNIQKIVADYFSVRLQDLLSKRRVRSLARPRQIAMALSKELTEHSLPEIGEAFGGRDHTTVLHACRTIRKLCESDTRMRQDWEQLIRSLTG</sequence>
<organism evidence="14 15">
    <name type="scientific">Dyella monticola</name>
    <dbReference type="NCBI Taxonomy" id="1927958"/>
    <lineage>
        <taxon>Bacteria</taxon>
        <taxon>Pseudomonadati</taxon>
        <taxon>Pseudomonadota</taxon>
        <taxon>Gammaproteobacteria</taxon>
        <taxon>Lysobacterales</taxon>
        <taxon>Rhodanobacteraceae</taxon>
        <taxon>Dyella</taxon>
    </lineage>
</organism>
<protein>
    <recommendedName>
        <fullName evidence="8 9">Chromosomal replication initiator protein DnaA</fullName>
    </recommendedName>
</protein>
<dbReference type="GO" id="GO:0005737">
    <property type="term" value="C:cytoplasm"/>
    <property type="evidence" value="ECO:0007669"/>
    <property type="project" value="UniProtKB-SubCell"/>
</dbReference>
<comment type="subcellular location">
    <subcellularLocation>
        <location evidence="8">Cytoplasm</location>
    </subcellularLocation>
</comment>
<keyword evidence="5 8" id="KW-0067">ATP-binding</keyword>
<dbReference type="Pfam" id="PF11638">
    <property type="entry name" value="DnaA_N"/>
    <property type="match status" value="1"/>
</dbReference>
<dbReference type="GO" id="GO:0003688">
    <property type="term" value="F:DNA replication origin binding"/>
    <property type="evidence" value="ECO:0007669"/>
    <property type="project" value="UniProtKB-UniRule"/>
</dbReference>
<comment type="similarity">
    <text evidence="1 8 11">Belongs to the DnaA family.</text>
</comment>
<dbReference type="PANTHER" id="PTHR30050">
    <property type="entry name" value="CHROMOSOMAL REPLICATION INITIATOR PROTEIN DNAA"/>
    <property type="match status" value="1"/>
</dbReference>
<dbReference type="Gene3D" id="1.10.8.60">
    <property type="match status" value="1"/>
</dbReference>
<dbReference type="GO" id="GO:0006270">
    <property type="term" value="P:DNA replication initiation"/>
    <property type="evidence" value="ECO:0007669"/>
    <property type="project" value="UniProtKB-UniRule"/>
</dbReference>
<feature type="binding site" evidence="8">
    <location>
        <position position="155"/>
    </location>
    <ligand>
        <name>ATP</name>
        <dbReference type="ChEBI" id="CHEBI:30616"/>
    </ligand>
</feature>
<dbReference type="InterPro" id="IPR003593">
    <property type="entry name" value="AAA+_ATPase"/>
</dbReference>
<evidence type="ECO:0000259" key="13">
    <source>
        <dbReference type="SMART" id="SM00760"/>
    </source>
</evidence>
<feature type="domain" description="AAA+ ATPase" evidence="12">
    <location>
        <begin position="144"/>
        <end position="275"/>
    </location>
</feature>
<accession>A0A370WZR4</accession>
<evidence type="ECO:0000313" key="15">
    <source>
        <dbReference type="Proteomes" id="UP000254258"/>
    </source>
</evidence>
<dbReference type="InterPro" id="IPR013159">
    <property type="entry name" value="DnaA_C"/>
</dbReference>
<dbReference type="SUPFAM" id="SSF52540">
    <property type="entry name" value="P-loop containing nucleoside triphosphate hydrolases"/>
    <property type="match status" value="1"/>
</dbReference>
<dbReference type="PANTHER" id="PTHR30050:SF2">
    <property type="entry name" value="CHROMOSOMAL REPLICATION INITIATOR PROTEIN DNAA"/>
    <property type="match status" value="1"/>
</dbReference>
<feature type="region of interest" description="Domain III, AAA+ region" evidence="8">
    <location>
        <begin position="111"/>
        <end position="327"/>
    </location>
</feature>
<dbReference type="GO" id="GO:0006275">
    <property type="term" value="P:regulation of DNA replication"/>
    <property type="evidence" value="ECO:0007669"/>
    <property type="project" value="UniProtKB-UniRule"/>
</dbReference>
<dbReference type="EMBL" id="QRBE01000005">
    <property type="protein sequence ID" value="RDS81592.1"/>
    <property type="molecule type" value="Genomic_DNA"/>
</dbReference>
<dbReference type="InterPro" id="IPR001957">
    <property type="entry name" value="Chromosome_initiator_DnaA"/>
</dbReference>
<evidence type="ECO:0000256" key="7">
    <source>
        <dbReference type="ARBA" id="ARBA00023125"/>
    </source>
</evidence>
<feature type="binding site" evidence="8">
    <location>
        <position position="158"/>
    </location>
    <ligand>
        <name>ATP</name>
        <dbReference type="ChEBI" id="CHEBI:30616"/>
    </ligand>
</feature>
<evidence type="ECO:0000313" key="14">
    <source>
        <dbReference type="EMBL" id="RDS81592.1"/>
    </source>
</evidence>
<evidence type="ECO:0000256" key="1">
    <source>
        <dbReference type="ARBA" id="ARBA00006583"/>
    </source>
</evidence>
<dbReference type="InterPro" id="IPR013317">
    <property type="entry name" value="DnaA_dom"/>
</dbReference>
<comment type="domain">
    <text evidence="8">Domain I is involved in oligomerization and binding regulators, domain II is flexibile and of varying length in different bacteria, domain III forms the AAA+ region, while domain IV binds dsDNA.</text>
</comment>
<gene>
    <name evidence="8" type="primary">dnaA</name>
    <name evidence="14" type="ORF">DWU98_10190</name>
</gene>
<dbReference type="PROSITE" id="PS01008">
    <property type="entry name" value="DNAA"/>
    <property type="match status" value="1"/>
</dbReference>
<feature type="binding site" evidence="8">
    <location>
        <position position="159"/>
    </location>
    <ligand>
        <name>ATP</name>
        <dbReference type="ChEBI" id="CHEBI:30616"/>
    </ligand>
</feature>
<dbReference type="GO" id="GO:0005886">
    <property type="term" value="C:plasma membrane"/>
    <property type="evidence" value="ECO:0007669"/>
    <property type="project" value="TreeGrafter"/>
</dbReference>
<proteinExistence type="inferred from homology"/>
<name>A0A370WZR4_9GAMM</name>
<dbReference type="SUPFAM" id="SSF48295">
    <property type="entry name" value="TrpR-like"/>
    <property type="match status" value="1"/>
</dbReference>
<dbReference type="SMART" id="SM00760">
    <property type="entry name" value="Bac_DnaA_C"/>
    <property type="match status" value="1"/>
</dbReference>
<dbReference type="RefSeq" id="WP_115495466.1">
    <property type="nucleotide sequence ID" value="NZ_QRBE01000005.1"/>
</dbReference>
<evidence type="ECO:0000256" key="10">
    <source>
        <dbReference type="RuleBase" id="RU000577"/>
    </source>
</evidence>
<evidence type="ECO:0000256" key="9">
    <source>
        <dbReference type="NCBIfam" id="TIGR00362"/>
    </source>
</evidence>
<dbReference type="InterPro" id="IPR020591">
    <property type="entry name" value="Chromosome_initiator_DnaA-like"/>
</dbReference>
<comment type="function">
    <text evidence="8 10">Plays an essential role in the initiation and regulation of chromosomal replication. ATP-DnaA binds to the origin of replication (oriC) to initiate formation of the DNA replication initiation complex once per cell cycle. Binds the DnaA box (a 9 base pair repeat at the origin) and separates the double-stranded (ds)DNA. Forms a right-handed helical filament on oriC DNA; dsDNA binds to the exterior of the filament while single-stranded (ss)DNA is stabiized in the filament's interior. The ATP-DnaA-oriC complex binds and stabilizes one strand of the AT-rich DNA unwinding element (DUE), permitting loading of DNA polymerase. After initiation quickly degrades to an ADP-DnaA complex that is not apt for DNA replication. Binds acidic phospholipids.</text>
</comment>